<dbReference type="EMBL" id="SORE01000022">
    <property type="protein sequence ID" value="TDY42193.1"/>
    <property type="molecule type" value="Genomic_DNA"/>
</dbReference>
<reference evidence="8 9" key="1">
    <citation type="submission" date="2019-03" db="EMBL/GenBank/DDBJ databases">
        <title>Genomic Encyclopedia of Type Strains, Phase III (KMG-III): the genomes of soil and plant-associated and newly described type strains.</title>
        <authorList>
            <person name="Whitman W."/>
        </authorList>
    </citation>
    <scope>NUCLEOTIDE SEQUENCE [LARGE SCALE GENOMIC DNA]</scope>
    <source>
        <strain evidence="8 9">LMG 29544</strain>
    </source>
</reference>
<feature type="domain" description="EamA" evidence="7">
    <location>
        <begin position="157"/>
        <end position="291"/>
    </location>
</feature>
<evidence type="ECO:0000256" key="1">
    <source>
        <dbReference type="ARBA" id="ARBA00004651"/>
    </source>
</evidence>
<proteinExistence type="predicted"/>
<feature type="transmembrane region" description="Helical" evidence="6">
    <location>
        <begin position="72"/>
        <end position="96"/>
    </location>
</feature>
<keyword evidence="2" id="KW-1003">Cell membrane</keyword>
<feature type="transmembrane region" description="Helical" evidence="6">
    <location>
        <begin position="272"/>
        <end position="291"/>
    </location>
</feature>
<keyword evidence="3 6" id="KW-0812">Transmembrane</keyword>
<comment type="subcellular location">
    <subcellularLocation>
        <location evidence="1">Cell membrane</location>
        <topology evidence="1">Multi-pass membrane protein</topology>
    </subcellularLocation>
</comment>
<dbReference type="OrthoDB" id="5298131at2"/>
<dbReference type="PANTHER" id="PTHR32322">
    <property type="entry name" value="INNER MEMBRANE TRANSPORTER"/>
    <property type="match status" value="1"/>
</dbReference>
<dbReference type="AlphaFoldDB" id="A0A4R8LGE5"/>
<dbReference type="InterPro" id="IPR050638">
    <property type="entry name" value="AA-Vitamin_Transporters"/>
</dbReference>
<feature type="domain" description="EamA" evidence="7">
    <location>
        <begin position="11"/>
        <end position="144"/>
    </location>
</feature>
<organism evidence="8 9">
    <name type="scientific">Paraburkholderia rhizosphaerae</name>
    <dbReference type="NCBI Taxonomy" id="480658"/>
    <lineage>
        <taxon>Bacteria</taxon>
        <taxon>Pseudomonadati</taxon>
        <taxon>Pseudomonadota</taxon>
        <taxon>Betaproteobacteria</taxon>
        <taxon>Burkholderiales</taxon>
        <taxon>Burkholderiaceae</taxon>
        <taxon>Paraburkholderia</taxon>
    </lineage>
</organism>
<evidence type="ECO:0000256" key="5">
    <source>
        <dbReference type="ARBA" id="ARBA00023136"/>
    </source>
</evidence>
<keyword evidence="4 6" id="KW-1133">Transmembrane helix</keyword>
<feature type="transmembrane region" description="Helical" evidence="6">
    <location>
        <begin position="102"/>
        <end position="121"/>
    </location>
</feature>
<dbReference type="InterPro" id="IPR000620">
    <property type="entry name" value="EamA_dom"/>
</dbReference>
<evidence type="ECO:0000256" key="6">
    <source>
        <dbReference type="SAM" id="Phobius"/>
    </source>
</evidence>
<dbReference type="Pfam" id="PF00892">
    <property type="entry name" value="EamA"/>
    <property type="match status" value="2"/>
</dbReference>
<name>A0A4R8LGE5_9BURK</name>
<dbReference type="InterPro" id="IPR037185">
    <property type="entry name" value="EmrE-like"/>
</dbReference>
<feature type="transmembrane region" description="Helical" evidence="6">
    <location>
        <begin position="244"/>
        <end position="266"/>
    </location>
</feature>
<gene>
    <name evidence="8" type="ORF">BX592_1222</name>
</gene>
<keyword evidence="9" id="KW-1185">Reference proteome</keyword>
<evidence type="ECO:0000256" key="3">
    <source>
        <dbReference type="ARBA" id="ARBA00022692"/>
    </source>
</evidence>
<evidence type="ECO:0000313" key="9">
    <source>
        <dbReference type="Proteomes" id="UP000295509"/>
    </source>
</evidence>
<dbReference type="GO" id="GO:0005886">
    <property type="term" value="C:plasma membrane"/>
    <property type="evidence" value="ECO:0007669"/>
    <property type="project" value="UniProtKB-SubCell"/>
</dbReference>
<protein>
    <submittedName>
        <fullName evidence="8">Drug/metabolite transporter (DMT)-like permease</fullName>
    </submittedName>
</protein>
<dbReference type="PANTHER" id="PTHR32322:SF18">
    <property type="entry name" value="S-ADENOSYLMETHIONINE_S-ADENOSYLHOMOCYSTEINE TRANSPORTER"/>
    <property type="match status" value="1"/>
</dbReference>
<feature type="transmembrane region" description="Helical" evidence="6">
    <location>
        <begin position="128"/>
        <end position="150"/>
    </location>
</feature>
<sequence>MSSKSASSRLSGLLFLLITAVGWAINWPAMKVLLREWPPLFSRGVAGVAAALLLFVIVIARGESMRVPVRWVPRLLLAAGTNVLAWMGLSTLSMVWLPVNEAALLVYTMPLWAMLFAWPILSRRPSAGGFCALVLGLAGVAVLLGGHGIALDANRLVGVVCALLAAILFAFGTVANREPMPIAPLALVAWQVIIACVPMVLFGLAVERPRVGALHADGWAVLIYMALVPMCVCYLAWFETLRRLPAEIASIGMLLVPVLGIVAAALSIGEPLGARTVLAMVLTLSGVALALRQKR</sequence>
<feature type="transmembrane region" description="Helical" evidence="6">
    <location>
        <begin position="182"/>
        <end position="206"/>
    </location>
</feature>
<dbReference type="RefSeq" id="WP_134195550.1">
    <property type="nucleotide sequence ID" value="NZ_JBHLUW010000032.1"/>
</dbReference>
<evidence type="ECO:0000259" key="7">
    <source>
        <dbReference type="Pfam" id="PF00892"/>
    </source>
</evidence>
<accession>A0A4R8LGE5</accession>
<comment type="caution">
    <text evidence="8">The sequence shown here is derived from an EMBL/GenBank/DDBJ whole genome shotgun (WGS) entry which is preliminary data.</text>
</comment>
<feature type="transmembrane region" description="Helical" evidence="6">
    <location>
        <begin position="40"/>
        <end position="60"/>
    </location>
</feature>
<feature type="transmembrane region" description="Helical" evidence="6">
    <location>
        <begin position="156"/>
        <end position="175"/>
    </location>
</feature>
<dbReference type="SUPFAM" id="SSF103481">
    <property type="entry name" value="Multidrug resistance efflux transporter EmrE"/>
    <property type="match status" value="2"/>
</dbReference>
<feature type="transmembrane region" description="Helical" evidence="6">
    <location>
        <begin position="218"/>
        <end position="237"/>
    </location>
</feature>
<evidence type="ECO:0000256" key="2">
    <source>
        <dbReference type="ARBA" id="ARBA00022475"/>
    </source>
</evidence>
<evidence type="ECO:0000256" key="4">
    <source>
        <dbReference type="ARBA" id="ARBA00022989"/>
    </source>
</evidence>
<dbReference type="Proteomes" id="UP000295509">
    <property type="component" value="Unassembled WGS sequence"/>
</dbReference>
<keyword evidence="5 6" id="KW-0472">Membrane</keyword>
<evidence type="ECO:0000313" key="8">
    <source>
        <dbReference type="EMBL" id="TDY42193.1"/>
    </source>
</evidence>